<feature type="domain" description="Reverse transcriptase RNase H-like" evidence="7">
    <location>
        <begin position="2"/>
        <end position="85"/>
    </location>
</feature>
<keyword evidence="4" id="KW-0255">Endonuclease</keyword>
<keyword evidence="2" id="KW-0548">Nucleotidyltransferase</keyword>
<evidence type="ECO:0000313" key="8">
    <source>
        <dbReference type="EMBL" id="ESK82112.1"/>
    </source>
</evidence>
<dbReference type="HOGENOM" id="CLU_2469624_0_0_1"/>
<reference evidence="8 9" key="1">
    <citation type="journal article" date="2014" name="BMC Genomics">
        <title>Genome and secretome analysis of the hemibiotrophic fungal pathogen, Moniliophthora roreri, which causes frosty pod rot disease of cacao: mechanisms of the biotrophic and necrotrophic phases.</title>
        <authorList>
            <person name="Meinhardt L.W."/>
            <person name="Costa G.G.L."/>
            <person name="Thomazella D.P.T."/>
            <person name="Teixeira P.J.P.L."/>
            <person name="Carazzolle M.F."/>
            <person name="Schuster S.C."/>
            <person name="Carlson J.E."/>
            <person name="Guiltinan M.J."/>
            <person name="Mieczkowski P."/>
            <person name="Farmer A."/>
            <person name="Ramaraj T."/>
            <person name="Crozier J."/>
            <person name="Davis R.E."/>
            <person name="Shao J."/>
            <person name="Melnick R.L."/>
            <person name="Pereira G.A.G."/>
            <person name="Bailey B.A."/>
        </authorList>
    </citation>
    <scope>NUCLEOTIDE SEQUENCE [LARGE SCALE GENOMIC DNA]</scope>
    <source>
        <strain evidence="8 9">MCA 2997</strain>
    </source>
</reference>
<dbReference type="GO" id="GO:0004519">
    <property type="term" value="F:endonuclease activity"/>
    <property type="evidence" value="ECO:0007669"/>
    <property type="project" value="UniProtKB-KW"/>
</dbReference>
<evidence type="ECO:0000256" key="2">
    <source>
        <dbReference type="ARBA" id="ARBA00022695"/>
    </source>
</evidence>
<proteinExistence type="predicted"/>
<dbReference type="Proteomes" id="UP000017559">
    <property type="component" value="Unassembled WGS sequence"/>
</dbReference>
<accession>V2WKM6</accession>
<dbReference type="PANTHER" id="PTHR34072:SF52">
    <property type="entry name" value="RIBONUCLEASE H"/>
    <property type="match status" value="1"/>
</dbReference>
<keyword evidence="6" id="KW-0695">RNA-directed DNA polymerase</keyword>
<evidence type="ECO:0000256" key="5">
    <source>
        <dbReference type="ARBA" id="ARBA00022801"/>
    </source>
</evidence>
<evidence type="ECO:0000256" key="3">
    <source>
        <dbReference type="ARBA" id="ARBA00022722"/>
    </source>
</evidence>
<evidence type="ECO:0000256" key="4">
    <source>
        <dbReference type="ARBA" id="ARBA00022759"/>
    </source>
</evidence>
<dbReference type="GO" id="GO:0003964">
    <property type="term" value="F:RNA-directed DNA polymerase activity"/>
    <property type="evidence" value="ECO:0007669"/>
    <property type="project" value="UniProtKB-KW"/>
</dbReference>
<gene>
    <name evidence="8" type="ORF">Moror_3502</name>
</gene>
<dbReference type="KEGG" id="mrr:Moror_3502"/>
<dbReference type="OrthoDB" id="3030356at2759"/>
<sequence length="89" mass="10007">MIETDASDYAIATILSITLSNGELHPVAFLSRTLTGAKLNYDMHDKELLAIFEAFKSWCHYLEGAANLINIVTDHKNLEYFSTTKILTQ</sequence>
<dbReference type="InterPro" id="IPR041373">
    <property type="entry name" value="RT_RNaseH"/>
</dbReference>
<keyword evidence="5" id="KW-0378">Hydrolase</keyword>
<keyword evidence="1" id="KW-0808">Transferase</keyword>
<keyword evidence="9" id="KW-1185">Reference proteome</keyword>
<keyword evidence="3" id="KW-0540">Nuclease</keyword>
<dbReference type="CDD" id="cd09274">
    <property type="entry name" value="RNase_HI_RT_Ty3"/>
    <property type="match status" value="1"/>
</dbReference>
<evidence type="ECO:0000259" key="7">
    <source>
        <dbReference type="Pfam" id="PF17917"/>
    </source>
</evidence>
<evidence type="ECO:0000256" key="1">
    <source>
        <dbReference type="ARBA" id="ARBA00022679"/>
    </source>
</evidence>
<dbReference type="GO" id="GO:0016787">
    <property type="term" value="F:hydrolase activity"/>
    <property type="evidence" value="ECO:0007669"/>
    <property type="project" value="UniProtKB-KW"/>
</dbReference>
<dbReference type="EMBL" id="AWSO01002072">
    <property type="protein sequence ID" value="ESK82112.1"/>
    <property type="molecule type" value="Genomic_DNA"/>
</dbReference>
<evidence type="ECO:0000313" key="9">
    <source>
        <dbReference type="Proteomes" id="UP000017559"/>
    </source>
</evidence>
<name>V2WKM6_MONRO</name>
<comment type="caution">
    <text evidence="8">The sequence shown here is derived from an EMBL/GenBank/DDBJ whole genome shotgun (WGS) entry which is preliminary data.</text>
</comment>
<dbReference type="Pfam" id="PF17917">
    <property type="entry name" value="RT_RNaseH"/>
    <property type="match status" value="1"/>
</dbReference>
<protein>
    <submittedName>
        <fullName evidence="8">Gag-pol polyprotein</fullName>
    </submittedName>
</protein>
<evidence type="ECO:0000256" key="6">
    <source>
        <dbReference type="ARBA" id="ARBA00022918"/>
    </source>
</evidence>
<dbReference type="PANTHER" id="PTHR34072">
    <property type="entry name" value="ENZYMATIC POLYPROTEIN-RELATED"/>
    <property type="match status" value="1"/>
</dbReference>
<dbReference type="AlphaFoldDB" id="V2WKM6"/>
<dbReference type="SUPFAM" id="SSF56672">
    <property type="entry name" value="DNA/RNA polymerases"/>
    <property type="match status" value="1"/>
</dbReference>
<dbReference type="InterPro" id="IPR043502">
    <property type="entry name" value="DNA/RNA_pol_sf"/>
</dbReference>
<organism evidence="8 9">
    <name type="scientific">Moniliophthora roreri (strain MCA 2997)</name>
    <name type="common">Cocoa frosty pod rot fungus</name>
    <name type="synonym">Crinipellis roreri</name>
    <dbReference type="NCBI Taxonomy" id="1381753"/>
    <lineage>
        <taxon>Eukaryota</taxon>
        <taxon>Fungi</taxon>
        <taxon>Dikarya</taxon>
        <taxon>Basidiomycota</taxon>
        <taxon>Agaricomycotina</taxon>
        <taxon>Agaricomycetes</taxon>
        <taxon>Agaricomycetidae</taxon>
        <taxon>Agaricales</taxon>
        <taxon>Marasmiineae</taxon>
        <taxon>Marasmiaceae</taxon>
        <taxon>Moniliophthora</taxon>
    </lineage>
</organism>